<dbReference type="GO" id="GO:0016567">
    <property type="term" value="P:protein ubiquitination"/>
    <property type="evidence" value="ECO:0007669"/>
    <property type="project" value="InterPro"/>
</dbReference>
<dbReference type="PANTHER" id="PTHR23315">
    <property type="entry name" value="U BOX DOMAIN-CONTAINING"/>
    <property type="match status" value="1"/>
</dbReference>
<dbReference type="SUPFAM" id="SSF57850">
    <property type="entry name" value="RING/U-box"/>
    <property type="match status" value="1"/>
</dbReference>
<dbReference type="InterPro" id="IPR011989">
    <property type="entry name" value="ARM-like"/>
</dbReference>
<evidence type="ECO:0000256" key="6">
    <source>
        <dbReference type="SAM" id="MobiDB-lite"/>
    </source>
</evidence>
<dbReference type="PROSITE" id="PS51698">
    <property type="entry name" value="U_BOX"/>
    <property type="match status" value="1"/>
</dbReference>
<keyword evidence="5" id="KW-0833">Ubl conjugation pathway</keyword>
<comment type="catalytic activity">
    <reaction evidence="1">
        <text>S-ubiquitinyl-[E2 ubiquitin-conjugating enzyme]-L-cysteine + [acceptor protein]-L-lysine = [E2 ubiquitin-conjugating enzyme]-L-cysteine + N(6)-ubiquitinyl-[acceptor protein]-L-lysine.</text>
        <dbReference type="EC" id="2.3.2.27"/>
    </reaction>
</comment>
<evidence type="ECO:0000256" key="5">
    <source>
        <dbReference type="ARBA" id="ARBA00022786"/>
    </source>
</evidence>
<evidence type="ECO:0000313" key="8">
    <source>
        <dbReference type="EMBL" id="CAH2072443.1"/>
    </source>
</evidence>
<dbReference type="EMBL" id="OU466862">
    <property type="protein sequence ID" value="CAH2072443.1"/>
    <property type="molecule type" value="Genomic_DNA"/>
</dbReference>
<gene>
    <name evidence="8" type="ORF">TAV2_LOCUS19277</name>
</gene>
<dbReference type="SMART" id="SM00504">
    <property type="entry name" value="Ubox"/>
    <property type="match status" value="1"/>
</dbReference>
<dbReference type="InterPro" id="IPR003613">
    <property type="entry name" value="Ubox_domain"/>
</dbReference>
<keyword evidence="9" id="KW-1185">Reference proteome</keyword>
<comment type="pathway">
    <text evidence="2">Protein modification; protein ubiquitination.</text>
</comment>
<dbReference type="Gene3D" id="3.30.40.10">
    <property type="entry name" value="Zinc/RING finger domain, C3HC4 (zinc finger)"/>
    <property type="match status" value="1"/>
</dbReference>
<keyword evidence="4" id="KW-0808">Transferase</keyword>
<feature type="region of interest" description="Disordered" evidence="6">
    <location>
        <begin position="175"/>
        <end position="194"/>
    </location>
</feature>
<accession>A0AAU9ST51</accession>
<protein>
    <recommendedName>
        <fullName evidence="3">RING-type E3 ubiquitin transferase</fullName>
        <ecNumber evidence="3">2.3.2.27</ecNumber>
    </recommendedName>
</protein>
<evidence type="ECO:0000256" key="2">
    <source>
        <dbReference type="ARBA" id="ARBA00004906"/>
    </source>
</evidence>
<organism evidence="8 9">
    <name type="scientific">Thlaspi arvense</name>
    <name type="common">Field penny-cress</name>
    <dbReference type="NCBI Taxonomy" id="13288"/>
    <lineage>
        <taxon>Eukaryota</taxon>
        <taxon>Viridiplantae</taxon>
        <taxon>Streptophyta</taxon>
        <taxon>Embryophyta</taxon>
        <taxon>Tracheophyta</taxon>
        <taxon>Spermatophyta</taxon>
        <taxon>Magnoliopsida</taxon>
        <taxon>eudicotyledons</taxon>
        <taxon>Gunneridae</taxon>
        <taxon>Pentapetalae</taxon>
        <taxon>rosids</taxon>
        <taxon>malvids</taxon>
        <taxon>Brassicales</taxon>
        <taxon>Brassicaceae</taxon>
        <taxon>Thlaspideae</taxon>
        <taxon>Thlaspi</taxon>
    </lineage>
</organism>
<dbReference type="GO" id="GO:0061630">
    <property type="term" value="F:ubiquitin protein ligase activity"/>
    <property type="evidence" value="ECO:0007669"/>
    <property type="project" value="UniProtKB-EC"/>
</dbReference>
<dbReference type="PANTHER" id="PTHR23315:SF265">
    <property type="entry name" value="U-BOX DOMAIN-CONTAINING PROTEIN 46-RELATED"/>
    <property type="match status" value="1"/>
</dbReference>
<dbReference type="Gene3D" id="1.25.10.10">
    <property type="entry name" value="Leucine-rich Repeat Variant"/>
    <property type="match status" value="1"/>
</dbReference>
<dbReference type="InterPro" id="IPR016024">
    <property type="entry name" value="ARM-type_fold"/>
</dbReference>
<dbReference type="InterPro" id="IPR045210">
    <property type="entry name" value="RING-Ubox_PUB"/>
</dbReference>
<dbReference type="AlphaFoldDB" id="A0AAU9ST51"/>
<evidence type="ECO:0000256" key="3">
    <source>
        <dbReference type="ARBA" id="ARBA00012483"/>
    </source>
</evidence>
<dbReference type="EC" id="2.3.2.27" evidence="3"/>
<sequence length="466" mass="51850">MADSTSDATAANADTLKNELSKILTEIFSYGGEIKDRGETDGSLGVLKAIDEAITILTSLREIESKKPESDISTSASLPEVPKVFKCTLSNAIMIEPVVIASGQTYEKSYITQWLNYENKCPKTGEVLSNTLWTRNHLVDELITQWCRDFKYDRLKPPDEIVTELSEDGIESLLERISSPSSDEDQREASKELRRQTKKFPNVRHFFGSEDKIARLLSPLSALDNTVNSEPELHEDIVTALFNISDDEKSKTAIARNSLAIPLLKKSLRQGTMKARRNSAATLLSVLASDDSYATSKLLEPLVHLISEGDLLGTVEAATLVFKLRLLPRESYKPAISALIRKIVKGNHARELFVVLAWFSALEETIFIMEDKEFTEHLFSFLRKPSCCSMTCENGLVIVLNMLSLSHKNSVKTSLAVVDEEELKYGTFTKLAKQGSDGVAGIAKVILQWIKRFGSGKEPLLGRRNC</sequence>
<dbReference type="InterPro" id="IPR013083">
    <property type="entry name" value="Znf_RING/FYVE/PHD"/>
</dbReference>
<proteinExistence type="predicted"/>
<evidence type="ECO:0000256" key="4">
    <source>
        <dbReference type="ARBA" id="ARBA00022679"/>
    </source>
</evidence>
<dbReference type="SUPFAM" id="SSF48371">
    <property type="entry name" value="ARM repeat"/>
    <property type="match status" value="1"/>
</dbReference>
<reference evidence="8 9" key="1">
    <citation type="submission" date="2022-03" db="EMBL/GenBank/DDBJ databases">
        <authorList>
            <person name="Nunn A."/>
            <person name="Chopra R."/>
            <person name="Nunn A."/>
            <person name="Contreras Garrido A."/>
        </authorList>
    </citation>
    <scope>NUCLEOTIDE SEQUENCE [LARGE SCALE GENOMIC DNA]</scope>
</reference>
<name>A0AAU9ST51_THLAR</name>
<evidence type="ECO:0000259" key="7">
    <source>
        <dbReference type="PROSITE" id="PS51698"/>
    </source>
</evidence>
<dbReference type="CDD" id="cd16664">
    <property type="entry name" value="RING-Ubox_PUB"/>
    <property type="match status" value="1"/>
</dbReference>
<feature type="domain" description="U-box" evidence="7">
    <location>
        <begin position="80"/>
        <end position="153"/>
    </location>
</feature>
<dbReference type="Proteomes" id="UP000836841">
    <property type="component" value="Chromosome 6"/>
</dbReference>
<dbReference type="Pfam" id="PF04564">
    <property type="entry name" value="U-box"/>
    <property type="match status" value="1"/>
</dbReference>
<evidence type="ECO:0000256" key="1">
    <source>
        <dbReference type="ARBA" id="ARBA00000900"/>
    </source>
</evidence>
<evidence type="ECO:0000313" key="9">
    <source>
        <dbReference type="Proteomes" id="UP000836841"/>
    </source>
</evidence>